<keyword evidence="1" id="KW-0472">Membrane</keyword>
<protein>
    <submittedName>
        <fullName evidence="3">Uncharacterized protein</fullName>
    </submittedName>
</protein>
<evidence type="ECO:0000313" key="3">
    <source>
        <dbReference type="EMBL" id="QDU29630.1"/>
    </source>
</evidence>
<keyword evidence="1" id="KW-0812">Transmembrane</keyword>
<feature type="transmembrane region" description="Helical" evidence="1">
    <location>
        <begin position="124"/>
        <end position="142"/>
    </location>
</feature>
<dbReference type="AlphaFoldDB" id="A0A517YHC2"/>
<keyword evidence="1" id="KW-1133">Transmembrane helix</keyword>
<evidence type="ECO:0000313" key="4">
    <source>
        <dbReference type="Proteomes" id="UP000315017"/>
    </source>
</evidence>
<dbReference type="EMBL" id="CP036274">
    <property type="protein sequence ID" value="QDU29630.1"/>
    <property type="molecule type" value="Genomic_DNA"/>
</dbReference>
<dbReference type="Proteomes" id="UP000315017">
    <property type="component" value="Chromosome"/>
</dbReference>
<evidence type="ECO:0000256" key="1">
    <source>
        <dbReference type="SAM" id="Phobius"/>
    </source>
</evidence>
<proteinExistence type="predicted"/>
<keyword evidence="4" id="KW-1185">Reference proteome</keyword>
<dbReference type="RefSeq" id="WP_145093732.1">
    <property type="nucleotide sequence ID" value="NZ_CP036274.1"/>
</dbReference>
<organism evidence="3 4">
    <name type="scientific">Anatilimnocola aggregata</name>
    <dbReference type="NCBI Taxonomy" id="2528021"/>
    <lineage>
        <taxon>Bacteria</taxon>
        <taxon>Pseudomonadati</taxon>
        <taxon>Planctomycetota</taxon>
        <taxon>Planctomycetia</taxon>
        <taxon>Pirellulales</taxon>
        <taxon>Pirellulaceae</taxon>
        <taxon>Anatilimnocola</taxon>
    </lineage>
</organism>
<dbReference type="KEGG" id="aagg:ETAA8_47450"/>
<accession>A0A517YHC2</accession>
<evidence type="ECO:0000256" key="2">
    <source>
        <dbReference type="SAM" id="SignalP"/>
    </source>
</evidence>
<gene>
    <name evidence="3" type="ORF">ETAA8_47450</name>
</gene>
<feature type="signal peptide" evidence="2">
    <location>
        <begin position="1"/>
        <end position="23"/>
    </location>
</feature>
<sequence precursor="true">MIRTLCLCGFLLIYLLLPQAAVAQPQQEGPSFGWEETILPVMELDSVRREELKAETGFDLSLGFAYRRAYVFSPAFSFWHWRGRFLLYFGGNLFEPSSAQLTAILGKEQFAALKTPLIYRLPPGFVTTLLLVVFVALVIYLFPPEHVRVGRLLNEPKYIRAVELYHASLPAGEEPTASEIETGIATAADYLVQDHAVAKPQAEKSLRHLLGELNRARTYELRQAASAFEQSGSWEEARDLYEEASELREPWDAKDHAFLLKCVRRVESKMK</sequence>
<name>A0A517YHC2_9BACT</name>
<feature type="chain" id="PRO_5021732380" evidence="2">
    <location>
        <begin position="24"/>
        <end position="271"/>
    </location>
</feature>
<reference evidence="3 4" key="1">
    <citation type="submission" date="2019-02" db="EMBL/GenBank/DDBJ databases">
        <title>Deep-cultivation of Planctomycetes and their phenomic and genomic characterization uncovers novel biology.</title>
        <authorList>
            <person name="Wiegand S."/>
            <person name="Jogler M."/>
            <person name="Boedeker C."/>
            <person name="Pinto D."/>
            <person name="Vollmers J."/>
            <person name="Rivas-Marin E."/>
            <person name="Kohn T."/>
            <person name="Peeters S.H."/>
            <person name="Heuer A."/>
            <person name="Rast P."/>
            <person name="Oberbeckmann S."/>
            <person name="Bunk B."/>
            <person name="Jeske O."/>
            <person name="Meyerdierks A."/>
            <person name="Storesund J.E."/>
            <person name="Kallscheuer N."/>
            <person name="Luecker S."/>
            <person name="Lage O.M."/>
            <person name="Pohl T."/>
            <person name="Merkel B.J."/>
            <person name="Hornburger P."/>
            <person name="Mueller R.-W."/>
            <person name="Bruemmer F."/>
            <person name="Labrenz M."/>
            <person name="Spormann A.M."/>
            <person name="Op den Camp H."/>
            <person name="Overmann J."/>
            <person name="Amann R."/>
            <person name="Jetten M.S.M."/>
            <person name="Mascher T."/>
            <person name="Medema M.H."/>
            <person name="Devos D.P."/>
            <person name="Kaster A.-K."/>
            <person name="Ovreas L."/>
            <person name="Rohde M."/>
            <person name="Galperin M.Y."/>
            <person name="Jogler C."/>
        </authorList>
    </citation>
    <scope>NUCLEOTIDE SEQUENCE [LARGE SCALE GENOMIC DNA]</scope>
    <source>
        <strain evidence="3 4">ETA_A8</strain>
    </source>
</reference>
<keyword evidence="2" id="KW-0732">Signal</keyword>